<comment type="caution">
    <text evidence="2">The sequence shown here is derived from an EMBL/GenBank/DDBJ whole genome shotgun (WGS) entry which is preliminary data.</text>
</comment>
<keyword evidence="3" id="KW-1185">Reference proteome</keyword>
<keyword evidence="1" id="KW-0812">Transmembrane</keyword>
<organism evidence="2 3">
    <name type="scientific">Paraliobacillus ryukyuensis</name>
    <dbReference type="NCBI Taxonomy" id="200904"/>
    <lineage>
        <taxon>Bacteria</taxon>
        <taxon>Bacillati</taxon>
        <taxon>Bacillota</taxon>
        <taxon>Bacilli</taxon>
        <taxon>Bacillales</taxon>
        <taxon>Bacillaceae</taxon>
        <taxon>Paraliobacillus</taxon>
    </lineage>
</organism>
<feature type="transmembrane region" description="Helical" evidence="1">
    <location>
        <begin position="36"/>
        <end position="59"/>
    </location>
</feature>
<gene>
    <name evidence="2" type="ORF">DES48_110100</name>
</gene>
<name>A0A366DX00_9BACI</name>
<evidence type="ECO:0000313" key="3">
    <source>
        <dbReference type="Proteomes" id="UP000252254"/>
    </source>
</evidence>
<dbReference type="EMBL" id="QNRI01000010">
    <property type="protein sequence ID" value="RBO94613.1"/>
    <property type="molecule type" value="Genomic_DNA"/>
</dbReference>
<keyword evidence="1" id="KW-1133">Transmembrane helix</keyword>
<evidence type="ECO:0000256" key="1">
    <source>
        <dbReference type="SAM" id="Phobius"/>
    </source>
</evidence>
<feature type="transmembrane region" description="Helical" evidence="1">
    <location>
        <begin position="7"/>
        <end position="30"/>
    </location>
</feature>
<sequence length="68" mass="8156">MNQFTRYQIFLVLSLFQLIGFLGFGYLAYYKFPSSNIAWIVEGLLFLAVILNIVFYFYFKKLFYKQGK</sequence>
<proteinExistence type="predicted"/>
<dbReference type="STRING" id="200904.GCA_900168775_01324"/>
<dbReference type="RefSeq" id="WP_079709226.1">
    <property type="nucleotide sequence ID" value="NZ_BAABQN010000009.1"/>
</dbReference>
<keyword evidence="1" id="KW-0472">Membrane</keyword>
<accession>A0A366DX00</accession>
<evidence type="ECO:0000313" key="2">
    <source>
        <dbReference type="EMBL" id="RBO94613.1"/>
    </source>
</evidence>
<dbReference type="Proteomes" id="UP000252254">
    <property type="component" value="Unassembled WGS sequence"/>
</dbReference>
<reference evidence="2 3" key="1">
    <citation type="submission" date="2018-06" db="EMBL/GenBank/DDBJ databases">
        <title>Genomic Encyclopedia of Type Strains, Phase IV (KMG-IV): sequencing the most valuable type-strain genomes for metagenomic binning, comparative biology and taxonomic classification.</title>
        <authorList>
            <person name="Goeker M."/>
        </authorList>
    </citation>
    <scope>NUCLEOTIDE SEQUENCE [LARGE SCALE GENOMIC DNA]</scope>
    <source>
        <strain evidence="2 3">DSM 15140</strain>
    </source>
</reference>
<dbReference type="AlphaFoldDB" id="A0A366DX00"/>
<protein>
    <submittedName>
        <fullName evidence="2">Uncharacterized protein</fullName>
    </submittedName>
</protein>